<dbReference type="Proteomes" id="UP000031488">
    <property type="component" value="Unassembled WGS sequence"/>
</dbReference>
<keyword evidence="2" id="KW-0812">Transmembrane</keyword>
<keyword evidence="2" id="KW-0472">Membrane</keyword>
<gene>
    <name evidence="3" type="ORF">AE0388_2224</name>
</gene>
<dbReference type="EMBL" id="JTJZ01000020">
    <property type="protein sequence ID" value="KHS51674.1"/>
    <property type="molecule type" value="Genomic_DNA"/>
</dbReference>
<evidence type="ECO:0000256" key="1">
    <source>
        <dbReference type="SAM" id="MobiDB-lite"/>
    </source>
</evidence>
<dbReference type="STRING" id="1703.BLSMQ_1547"/>
<proteinExistence type="predicted"/>
<evidence type="ECO:0000313" key="4">
    <source>
        <dbReference type="Proteomes" id="UP000031488"/>
    </source>
</evidence>
<feature type="compositionally biased region" description="Acidic residues" evidence="1">
    <location>
        <begin position="82"/>
        <end position="93"/>
    </location>
</feature>
<accession>A0A0B8ZZG9</accession>
<sequence>MILASTPAPTPSGGPDPDLVTPGTIGFLATLAIVVLTIFLIRDALRRVRRVRARSGASDAYPIPLRKHVVPNQSKLSGPEAPEPETVDSEPDEADSRTDEAGEETGVDDEDRRGGSTEEPTDSSESSDDRS</sequence>
<protein>
    <submittedName>
        <fullName evidence="3">Uncharacterized protein</fullName>
    </submittedName>
</protein>
<reference evidence="3 4" key="1">
    <citation type="submission" date="2014-11" db="EMBL/GenBank/DDBJ databases">
        <title>Draft Genome Sequence of Brevibacterium linens AE038-8.</title>
        <authorList>
            <person name="Maizel D."/>
            <person name="Utturkar S.M."/>
            <person name="Brown S.D."/>
            <person name="Ferrero M."/>
            <person name="Rosen B.P."/>
        </authorList>
    </citation>
    <scope>NUCLEOTIDE SEQUENCE [LARGE SCALE GENOMIC DNA]</scope>
    <source>
        <strain evidence="3 4">AE038-8</strain>
    </source>
</reference>
<name>A0A0B8ZZG9_BRELN</name>
<organism evidence="3 4">
    <name type="scientific">Brevibacterium linens</name>
    <dbReference type="NCBI Taxonomy" id="1703"/>
    <lineage>
        <taxon>Bacteria</taxon>
        <taxon>Bacillati</taxon>
        <taxon>Actinomycetota</taxon>
        <taxon>Actinomycetes</taxon>
        <taxon>Micrococcales</taxon>
        <taxon>Brevibacteriaceae</taxon>
        <taxon>Brevibacterium</taxon>
    </lineage>
</organism>
<dbReference type="RefSeq" id="WP_039210376.1">
    <property type="nucleotide sequence ID" value="NZ_JTJZ01000020.1"/>
</dbReference>
<dbReference type="PATRIC" id="fig|1703.6.peg.2122"/>
<comment type="caution">
    <text evidence="3">The sequence shown here is derived from an EMBL/GenBank/DDBJ whole genome shotgun (WGS) entry which is preliminary data.</text>
</comment>
<evidence type="ECO:0000313" key="3">
    <source>
        <dbReference type="EMBL" id="KHS51674.1"/>
    </source>
</evidence>
<feature type="compositionally biased region" description="Acidic residues" evidence="1">
    <location>
        <begin position="119"/>
        <end position="131"/>
    </location>
</feature>
<dbReference type="AlphaFoldDB" id="A0A0B8ZZG9"/>
<keyword evidence="4" id="KW-1185">Reference proteome</keyword>
<keyword evidence="2" id="KW-1133">Transmembrane helix</keyword>
<evidence type="ECO:0000256" key="2">
    <source>
        <dbReference type="SAM" id="Phobius"/>
    </source>
</evidence>
<feature type="transmembrane region" description="Helical" evidence="2">
    <location>
        <begin position="20"/>
        <end position="41"/>
    </location>
</feature>
<feature type="region of interest" description="Disordered" evidence="1">
    <location>
        <begin position="51"/>
        <end position="131"/>
    </location>
</feature>